<dbReference type="InterPro" id="IPR029060">
    <property type="entry name" value="PIN-like_dom_sf"/>
</dbReference>
<name>A0A2A8D5L1_9MICC</name>
<dbReference type="EMBL" id="PDEV01000002">
    <property type="protein sequence ID" value="PEN16191.1"/>
    <property type="molecule type" value="Genomic_DNA"/>
</dbReference>
<reference evidence="1" key="1">
    <citation type="submission" date="2017-10" db="EMBL/GenBank/DDBJ databases">
        <title>Kefir isolates.</title>
        <authorList>
            <person name="Kim Y."/>
            <person name="Blasche S."/>
        </authorList>
    </citation>
    <scope>NUCLEOTIDE SEQUENCE [LARGE SCALE GENOMIC DNA]</scope>
    <source>
        <strain evidence="1">OG2-2</strain>
    </source>
</reference>
<keyword evidence="2" id="KW-1185">Reference proteome</keyword>
<dbReference type="Proteomes" id="UP000219947">
    <property type="component" value="Unassembled WGS sequence"/>
</dbReference>
<protein>
    <submittedName>
        <fullName evidence="1">Plasmid stabilization protein</fullName>
    </submittedName>
</protein>
<comment type="caution">
    <text evidence="1">The sequence shown here is derived from an EMBL/GenBank/DDBJ whole genome shotgun (WGS) entry which is preliminary data.</text>
</comment>
<evidence type="ECO:0000313" key="2">
    <source>
        <dbReference type="Proteomes" id="UP000219947"/>
    </source>
</evidence>
<organism evidence="1 2">
    <name type="scientific">Rothia dentocariosa</name>
    <dbReference type="NCBI Taxonomy" id="2047"/>
    <lineage>
        <taxon>Bacteria</taxon>
        <taxon>Bacillati</taxon>
        <taxon>Actinomycetota</taxon>
        <taxon>Actinomycetes</taxon>
        <taxon>Micrococcales</taxon>
        <taxon>Micrococcaceae</taxon>
        <taxon>Rothia</taxon>
    </lineage>
</organism>
<sequence>MSASGLLLDSDVLAEIRKATPDPKVVAFLRRRAYKHLYISVLSVGELKGLYPYPETDRWIAELLDRFADHIINVDARVSLEWAGRIAPRGTHSHGRKDADPLPTAALEGLMAASAQAHDLEIVSSKAEVYRSWGVPAVNPWIED</sequence>
<evidence type="ECO:0000313" key="1">
    <source>
        <dbReference type="EMBL" id="PEN16191.1"/>
    </source>
</evidence>
<dbReference type="RefSeq" id="WP_098042611.1">
    <property type="nucleotide sequence ID" value="NZ_PDEV01000002.1"/>
</dbReference>
<dbReference type="SUPFAM" id="SSF88723">
    <property type="entry name" value="PIN domain-like"/>
    <property type="match status" value="1"/>
</dbReference>
<dbReference type="Gene3D" id="3.40.50.1010">
    <property type="entry name" value="5'-nuclease"/>
    <property type="match status" value="1"/>
</dbReference>
<accession>A0A2A8D5L1</accession>
<dbReference type="AlphaFoldDB" id="A0A2A8D5L1"/>
<gene>
    <name evidence="1" type="ORF">CRM92_05740</name>
</gene>
<proteinExistence type="predicted"/>